<feature type="domain" description="Nephrocystin 3-like N-terminal" evidence="3">
    <location>
        <begin position="375"/>
        <end position="539"/>
    </location>
</feature>
<dbReference type="SUPFAM" id="SSF52540">
    <property type="entry name" value="P-loop containing nucleoside triphosphate hydrolases"/>
    <property type="match status" value="1"/>
</dbReference>
<dbReference type="PROSITE" id="PS50088">
    <property type="entry name" value="ANK_REPEAT"/>
    <property type="match status" value="1"/>
</dbReference>
<evidence type="ECO:0000259" key="2">
    <source>
        <dbReference type="Pfam" id="PF22939"/>
    </source>
</evidence>
<gene>
    <name evidence="4" type="ORF">ATEIFO6365_0010022700</name>
</gene>
<dbReference type="GO" id="GO:0003824">
    <property type="term" value="F:catalytic activity"/>
    <property type="evidence" value="ECO:0007669"/>
    <property type="project" value="InterPro"/>
</dbReference>
<comment type="caution">
    <text evidence="4">The sequence shown here is derived from an EMBL/GenBank/DDBJ whole genome shotgun (WGS) entry which is preliminary data.</text>
</comment>
<dbReference type="GO" id="GO:0009116">
    <property type="term" value="P:nucleoside metabolic process"/>
    <property type="evidence" value="ECO:0007669"/>
    <property type="project" value="InterPro"/>
</dbReference>
<accession>A0A5M3ZDL7</accession>
<dbReference type="InterPro" id="IPR056884">
    <property type="entry name" value="NPHP3-like_N"/>
</dbReference>
<feature type="domain" description="GPI inositol-deacylase winged helix" evidence="2">
    <location>
        <begin position="651"/>
        <end position="728"/>
    </location>
</feature>
<proteinExistence type="predicted"/>
<dbReference type="Pfam" id="PF13637">
    <property type="entry name" value="Ank_4"/>
    <property type="match status" value="1"/>
</dbReference>
<dbReference type="EMBL" id="BLJY01000010">
    <property type="protein sequence ID" value="GFF19454.1"/>
    <property type="molecule type" value="Genomic_DNA"/>
</dbReference>
<dbReference type="PRINTS" id="PR01415">
    <property type="entry name" value="ANKYRIN"/>
</dbReference>
<dbReference type="VEuPathDB" id="FungiDB:ATEG_03496"/>
<dbReference type="Gene3D" id="1.25.40.20">
    <property type="entry name" value="Ankyrin repeat-containing domain"/>
    <property type="match status" value="1"/>
</dbReference>
<dbReference type="InterPro" id="IPR054471">
    <property type="entry name" value="GPIID_WHD"/>
</dbReference>
<dbReference type="PROSITE" id="PS50297">
    <property type="entry name" value="ANK_REP_REGION"/>
    <property type="match status" value="1"/>
</dbReference>
<organism evidence="4 5">
    <name type="scientific">Aspergillus terreus</name>
    <dbReference type="NCBI Taxonomy" id="33178"/>
    <lineage>
        <taxon>Eukaryota</taxon>
        <taxon>Fungi</taxon>
        <taxon>Dikarya</taxon>
        <taxon>Ascomycota</taxon>
        <taxon>Pezizomycotina</taxon>
        <taxon>Eurotiomycetes</taxon>
        <taxon>Eurotiomycetidae</taxon>
        <taxon>Eurotiales</taxon>
        <taxon>Aspergillaceae</taxon>
        <taxon>Aspergillus</taxon>
        <taxon>Aspergillus subgen. Circumdati</taxon>
    </lineage>
</organism>
<protein>
    <submittedName>
        <fullName evidence="4">Ankyrin repeat protein</fullName>
    </submittedName>
</protein>
<dbReference type="SUPFAM" id="SSF48403">
    <property type="entry name" value="Ankyrin repeat"/>
    <property type="match status" value="1"/>
</dbReference>
<sequence>MAMKRLTAQQYTVGWISPLEVEQTAALLMVDEEHERLPQAPADPTVYYLGRIGHHNVVIAGLPNTGNTSAASVVTHMRRSFPNLRFGILVGIGGGVPVQTDEGDIRLGDLVVSKPSGSHSGAVQYDHGKAEVGRFMRTGFLTPPPAALLNAAQMLAAKRATCQTDPIKAHLKRIDTTRPQLRRYRYPGIEQDVLHSATCVPAQECDCGRRQEMAIQGTQTFDEFLERDQSKEETFIVIHRGTIASGEMDVKNGLLRDYLAQQHDVYCFETEAAGAMNDFPCLVIRGISAYCDAYKNNRWHGYAAAVAAAYARELFHHMPINFSTPAMLYINQSPGSILPASDPTGGPGIQEIAQWLSDFDFTLRHNEVCCRRQPGTGTWFLESMQFQGWLGPSQDLLFCSGLPGAGKTSLGSLVVDYLTEGMSSSHDVAIIYIYCDHKNQERQRSELLLGNLLKQALVQAQGPVPDFIESFYLKCMSGKLRPTIDEIIQQCSKVMNLFRQTFLIIDGLDEQDVLERRELLHYVFQIQQNVPLKIFATSRPIPEIREEFISRGSAEIEIQANDQDIAMYLQAKVHRLPRWVQKSPDLLEQTVVSITRASQGMFLLAYLLFESLLHKTTLKSFKGALGDLPGAIDAAYQQVEQRLQKQNSDHCSLARVALDWVTYTNKAITVSELRTAVSLDISGGILDEEDLPDIDTIVSVCCGLIEVNHMTQTVRYVHYTAKRFFEKSLDEAETHRKIAIICLTYLSMDVFASGACSDDDAFESRLQSYPLYHYASQEWGNHARHQSTELVECVLSFLFQQKKLESCSQALAASKLYIDDIGYSQRVPRSVTPAHLVSHFGLEKVAQRISGTFTDFSICDSELKTPLAWAAQSGHLSLIEYLLTQSPSSIHARDRTGSSPLLLAAQRGHDRVVHALVRHYPMASDLPDYFKRSPLWHAADKGHVPVVDVLLSSGSVDVNAKDIDGTTPLIRASANGYPSIVARLINSGADVNAREDRYGRTGFIWAALEGHAEVVRLFMSSDSVAWEMLDKDGRGVCYRELRSEET</sequence>
<dbReference type="Gene3D" id="3.40.50.300">
    <property type="entry name" value="P-loop containing nucleotide triphosphate hydrolases"/>
    <property type="match status" value="1"/>
</dbReference>
<evidence type="ECO:0000313" key="5">
    <source>
        <dbReference type="Proteomes" id="UP000452235"/>
    </source>
</evidence>
<dbReference type="InterPro" id="IPR027417">
    <property type="entry name" value="P-loop_NTPase"/>
</dbReference>
<dbReference type="InterPro" id="IPR036770">
    <property type="entry name" value="Ankyrin_rpt-contain_sf"/>
</dbReference>
<dbReference type="SMART" id="SM00248">
    <property type="entry name" value="ANK"/>
    <property type="match status" value="5"/>
</dbReference>
<dbReference type="Pfam" id="PF12796">
    <property type="entry name" value="Ank_2"/>
    <property type="match status" value="1"/>
</dbReference>
<dbReference type="PANTHER" id="PTHR46082:SF11">
    <property type="entry name" value="AAA+ ATPASE DOMAIN-CONTAINING PROTEIN-RELATED"/>
    <property type="match status" value="1"/>
</dbReference>
<name>A0A5M3ZDL7_ASPTE</name>
<dbReference type="Pfam" id="PF24883">
    <property type="entry name" value="NPHP3_N"/>
    <property type="match status" value="1"/>
</dbReference>
<dbReference type="PANTHER" id="PTHR46082">
    <property type="entry name" value="ATP/GTP-BINDING PROTEIN-RELATED"/>
    <property type="match status" value="1"/>
</dbReference>
<dbReference type="Pfam" id="PF22939">
    <property type="entry name" value="WHD_GPIID"/>
    <property type="match status" value="1"/>
</dbReference>
<dbReference type="InterPro" id="IPR002110">
    <property type="entry name" value="Ankyrin_rpt"/>
</dbReference>
<dbReference type="InterPro" id="IPR035994">
    <property type="entry name" value="Nucleoside_phosphorylase_sf"/>
</dbReference>
<keyword evidence="1" id="KW-0677">Repeat</keyword>
<evidence type="ECO:0000259" key="3">
    <source>
        <dbReference type="Pfam" id="PF24883"/>
    </source>
</evidence>
<evidence type="ECO:0000313" key="4">
    <source>
        <dbReference type="EMBL" id="GFF19454.1"/>
    </source>
</evidence>
<dbReference type="Gene3D" id="3.40.50.1580">
    <property type="entry name" value="Nucleoside phosphorylase domain"/>
    <property type="match status" value="1"/>
</dbReference>
<dbReference type="InterPro" id="IPR053137">
    <property type="entry name" value="NLR-like"/>
</dbReference>
<keyword evidence="5" id="KW-1185">Reference proteome</keyword>
<reference evidence="4 5" key="1">
    <citation type="submission" date="2020-01" db="EMBL/GenBank/DDBJ databases">
        <title>Aspergillus terreus IFO 6365 whole genome shotgun sequence.</title>
        <authorList>
            <person name="Kanamasa S."/>
            <person name="Takahashi H."/>
        </authorList>
    </citation>
    <scope>NUCLEOTIDE SEQUENCE [LARGE SCALE GENOMIC DNA]</scope>
    <source>
        <strain evidence="4 5">IFO 6365</strain>
    </source>
</reference>
<dbReference type="SUPFAM" id="SSF53167">
    <property type="entry name" value="Purine and uridine phosphorylases"/>
    <property type="match status" value="1"/>
</dbReference>
<dbReference type="Proteomes" id="UP000452235">
    <property type="component" value="Unassembled WGS sequence"/>
</dbReference>
<dbReference type="AlphaFoldDB" id="A0A5M3ZDL7"/>
<dbReference type="OrthoDB" id="1577640at2759"/>
<evidence type="ECO:0000256" key="1">
    <source>
        <dbReference type="ARBA" id="ARBA00022737"/>
    </source>
</evidence>